<accession>A0ABN6L8P3</accession>
<dbReference type="Proteomes" id="UP001354989">
    <property type="component" value="Chromosome"/>
</dbReference>
<dbReference type="EMBL" id="AP025292">
    <property type="protein sequence ID" value="BDC99559.1"/>
    <property type="molecule type" value="Genomic_DNA"/>
</dbReference>
<dbReference type="RefSeq" id="WP_338396872.1">
    <property type="nucleotide sequence ID" value="NZ_AP025292.1"/>
</dbReference>
<sequence>MTTSQIEKINAVIATYFEQHPEANSIPVKLIMPDMVQAGVFAKDVKKGMPFRKVLKALDKQGELQQIPAIYADRHEDATYWYLVREGKTFSSPAGVRKEPKEVKKEDKLLQVITDGFYLVNIANELLGKEASSQHKFSFLLGDYHKDGKSRTALPIDAYYEELNMAIEFIEKQPIEFKSTRMTVSGVTRGEQRAMYDQRKRTTLAKEGIAIIDVPYADFRCDEKGKLVRDLEADTKLMREFLADYIKEEEA</sequence>
<name>A0ABN6L8P3_9BACT</name>
<protein>
    <submittedName>
        <fullName evidence="1">Uncharacterized protein</fullName>
    </submittedName>
</protein>
<reference evidence="1 2" key="1">
    <citation type="submission" date="2021-12" db="EMBL/GenBank/DDBJ databases">
        <title>Genome sequencing of bacteria with rrn-lacking chromosome and rrn-plasmid.</title>
        <authorList>
            <person name="Anda M."/>
            <person name="Iwasaki W."/>
        </authorList>
    </citation>
    <scope>NUCLEOTIDE SEQUENCE [LARGE SCALE GENOMIC DNA]</scope>
    <source>
        <strain evidence="1 2">NBRC 101262</strain>
    </source>
</reference>
<gene>
    <name evidence="1" type="ORF">PEPS_18400</name>
</gene>
<evidence type="ECO:0000313" key="1">
    <source>
        <dbReference type="EMBL" id="BDC99559.1"/>
    </source>
</evidence>
<keyword evidence="2" id="KW-1185">Reference proteome</keyword>
<organism evidence="1 2">
    <name type="scientific">Persicobacter psychrovividus</name>
    <dbReference type="NCBI Taxonomy" id="387638"/>
    <lineage>
        <taxon>Bacteria</taxon>
        <taxon>Pseudomonadati</taxon>
        <taxon>Bacteroidota</taxon>
        <taxon>Cytophagia</taxon>
        <taxon>Cytophagales</taxon>
        <taxon>Persicobacteraceae</taxon>
        <taxon>Persicobacter</taxon>
    </lineage>
</organism>
<proteinExistence type="predicted"/>
<evidence type="ECO:0000313" key="2">
    <source>
        <dbReference type="Proteomes" id="UP001354989"/>
    </source>
</evidence>